<dbReference type="EMBL" id="VCKZ01000002">
    <property type="protein sequence ID" value="TMR42398.1"/>
    <property type="molecule type" value="Genomic_DNA"/>
</dbReference>
<proteinExistence type="predicted"/>
<accession>A0A5S4HAW1</accession>
<feature type="region of interest" description="Disordered" evidence="1">
    <location>
        <begin position="48"/>
        <end position="68"/>
    </location>
</feature>
<reference evidence="2 3" key="1">
    <citation type="submission" date="2019-05" db="EMBL/GenBank/DDBJ databases">
        <title>Draft genome sequence of Actinomadura geliboluensis A8036.</title>
        <authorList>
            <person name="Saricaoglu S."/>
            <person name="Isik K."/>
        </authorList>
    </citation>
    <scope>NUCLEOTIDE SEQUENCE [LARGE SCALE GENOMIC DNA]</scope>
    <source>
        <strain evidence="2 3">A8036</strain>
    </source>
</reference>
<comment type="caution">
    <text evidence="2">The sequence shown here is derived from an EMBL/GenBank/DDBJ whole genome shotgun (WGS) entry which is preliminary data.</text>
</comment>
<organism evidence="2 3">
    <name type="scientific">Actinomadura geliboluensis</name>
    <dbReference type="NCBI Taxonomy" id="882440"/>
    <lineage>
        <taxon>Bacteria</taxon>
        <taxon>Bacillati</taxon>
        <taxon>Actinomycetota</taxon>
        <taxon>Actinomycetes</taxon>
        <taxon>Streptosporangiales</taxon>
        <taxon>Thermomonosporaceae</taxon>
        <taxon>Actinomadura</taxon>
    </lineage>
</organism>
<sequence>MTVEEPGRGGMGVRWKAWGPPRPANILVTDGDCAPSSLIPDRSFFFPGRPERRLSGDRRPAALVQSRR</sequence>
<keyword evidence="3" id="KW-1185">Reference proteome</keyword>
<dbReference type="RefSeq" id="WP_138632349.1">
    <property type="nucleotide sequence ID" value="NZ_JASWDG010000005.1"/>
</dbReference>
<protein>
    <submittedName>
        <fullName evidence="2">Uncharacterized protein</fullName>
    </submittedName>
</protein>
<evidence type="ECO:0000313" key="3">
    <source>
        <dbReference type="Proteomes" id="UP000305238"/>
    </source>
</evidence>
<evidence type="ECO:0000256" key="1">
    <source>
        <dbReference type="SAM" id="MobiDB-lite"/>
    </source>
</evidence>
<dbReference type="Proteomes" id="UP000305238">
    <property type="component" value="Unassembled WGS sequence"/>
</dbReference>
<gene>
    <name evidence="2" type="ORF">ETD96_00755</name>
</gene>
<name>A0A5S4HAW1_9ACTN</name>
<evidence type="ECO:0000313" key="2">
    <source>
        <dbReference type="EMBL" id="TMR42398.1"/>
    </source>
</evidence>
<dbReference type="AlphaFoldDB" id="A0A5S4HAW1"/>
<feature type="compositionally biased region" description="Basic and acidic residues" evidence="1">
    <location>
        <begin position="49"/>
        <end position="60"/>
    </location>
</feature>